<evidence type="ECO:0000313" key="4">
    <source>
        <dbReference type="EMBL" id="KAF7841314.1"/>
    </source>
</evidence>
<feature type="transmembrane region" description="Helical" evidence="2">
    <location>
        <begin position="171"/>
        <end position="191"/>
    </location>
</feature>
<name>A0A834XAG9_9FABA</name>
<protein>
    <submittedName>
        <fullName evidence="4">Zinc finger BED domain-containing protein RICESLEEPER 2-like</fullName>
    </submittedName>
</protein>
<feature type="domain" description="HAT C-terminal dimerisation" evidence="3">
    <location>
        <begin position="549"/>
        <end position="632"/>
    </location>
</feature>
<evidence type="ECO:0000313" key="5">
    <source>
        <dbReference type="Proteomes" id="UP000634136"/>
    </source>
</evidence>
<keyword evidence="2" id="KW-1133">Transmembrane helix</keyword>
<feature type="region of interest" description="Disordered" evidence="1">
    <location>
        <begin position="357"/>
        <end position="410"/>
    </location>
</feature>
<accession>A0A834XAG9</accession>
<feature type="transmembrane region" description="Helical" evidence="2">
    <location>
        <begin position="112"/>
        <end position="132"/>
    </location>
</feature>
<dbReference type="PANTHER" id="PTHR23272:SF161">
    <property type="entry name" value="ZINC FINGER BED DOMAIN-CONTAINING PROTEIN RICESLEEPER 1-LIKE"/>
    <property type="match status" value="1"/>
</dbReference>
<organism evidence="4 5">
    <name type="scientific">Senna tora</name>
    <dbReference type="NCBI Taxonomy" id="362788"/>
    <lineage>
        <taxon>Eukaryota</taxon>
        <taxon>Viridiplantae</taxon>
        <taxon>Streptophyta</taxon>
        <taxon>Embryophyta</taxon>
        <taxon>Tracheophyta</taxon>
        <taxon>Spermatophyta</taxon>
        <taxon>Magnoliopsida</taxon>
        <taxon>eudicotyledons</taxon>
        <taxon>Gunneridae</taxon>
        <taxon>Pentapetalae</taxon>
        <taxon>rosids</taxon>
        <taxon>fabids</taxon>
        <taxon>Fabales</taxon>
        <taxon>Fabaceae</taxon>
        <taxon>Caesalpinioideae</taxon>
        <taxon>Cassia clade</taxon>
        <taxon>Senna</taxon>
    </lineage>
</organism>
<keyword evidence="2" id="KW-0472">Membrane</keyword>
<dbReference type="AlphaFoldDB" id="A0A834XAG9"/>
<proteinExistence type="predicted"/>
<feature type="transmembrane region" description="Helical" evidence="2">
    <location>
        <begin position="144"/>
        <end position="165"/>
    </location>
</feature>
<comment type="caution">
    <text evidence="4">The sequence shown here is derived from an EMBL/GenBank/DDBJ whole genome shotgun (WGS) entry which is preliminary data.</text>
</comment>
<keyword evidence="2" id="KW-0812">Transmembrane</keyword>
<evidence type="ECO:0000256" key="1">
    <source>
        <dbReference type="SAM" id="MobiDB-lite"/>
    </source>
</evidence>
<evidence type="ECO:0000256" key="2">
    <source>
        <dbReference type="SAM" id="Phobius"/>
    </source>
</evidence>
<reference evidence="4" key="1">
    <citation type="submission" date="2020-09" db="EMBL/GenBank/DDBJ databases">
        <title>Genome-Enabled Discovery of Anthraquinone Biosynthesis in Senna tora.</title>
        <authorList>
            <person name="Kang S.-H."/>
            <person name="Pandey R.P."/>
            <person name="Lee C.-M."/>
            <person name="Sim J.-S."/>
            <person name="Jeong J.-T."/>
            <person name="Choi B.-S."/>
            <person name="Jung M."/>
            <person name="Ginzburg D."/>
            <person name="Zhao K."/>
            <person name="Won S.Y."/>
            <person name="Oh T.-J."/>
            <person name="Yu Y."/>
            <person name="Kim N.-H."/>
            <person name="Lee O.R."/>
            <person name="Lee T.-H."/>
            <person name="Bashyal P."/>
            <person name="Kim T.-S."/>
            <person name="Lee W.-H."/>
            <person name="Kawkins C."/>
            <person name="Kim C.-K."/>
            <person name="Kim J.S."/>
            <person name="Ahn B.O."/>
            <person name="Rhee S.Y."/>
            <person name="Sohng J.K."/>
        </authorList>
    </citation>
    <scope>NUCLEOTIDE SEQUENCE</scope>
    <source>
        <tissue evidence="4">Leaf</tissue>
    </source>
</reference>
<dbReference type="EMBL" id="JAAIUW010000002">
    <property type="protein sequence ID" value="KAF7841314.1"/>
    <property type="molecule type" value="Genomic_DNA"/>
</dbReference>
<feature type="compositionally biased region" description="Basic and acidic residues" evidence="1">
    <location>
        <begin position="366"/>
        <end position="378"/>
    </location>
</feature>
<feature type="transmembrane region" description="Helical" evidence="2">
    <location>
        <begin position="83"/>
        <end position="106"/>
    </location>
</feature>
<dbReference type="InterPro" id="IPR012337">
    <property type="entry name" value="RNaseH-like_sf"/>
</dbReference>
<keyword evidence="5" id="KW-1185">Reference proteome</keyword>
<dbReference type="Pfam" id="PF05699">
    <property type="entry name" value="Dimer_Tnp_hAT"/>
    <property type="match status" value="1"/>
</dbReference>
<dbReference type="SUPFAM" id="SSF53098">
    <property type="entry name" value="Ribonuclease H-like"/>
    <property type="match status" value="1"/>
</dbReference>
<dbReference type="InterPro" id="IPR008906">
    <property type="entry name" value="HATC_C_dom"/>
</dbReference>
<dbReference type="PANTHER" id="PTHR23272">
    <property type="entry name" value="BED FINGER-RELATED"/>
    <property type="match status" value="1"/>
</dbReference>
<sequence>MSQSSKSFYCHTENAFNSKSVPLLDKASAARFSDPDTNDLARAGSPAKHMTPVSALIFMDDDVQPLVLALVGRTPFFIARKALLQFTFPFDLLIGQTPVVLLAWGIRRSTALPVFTAFALGGFSRCASVALYRCSGRGAFCPSIRASVSVIPCIISLMVVISTFMVAISTFIPAISFSTLSTLPSILVLTIQGPHRSDTKMIGPCIFSKQNLQNRYDAVIPQNIFSRIIAAILEIKDRNSKISTGIREANHSRSSKIPIPCLASPPRLPLCSPLFDAVRVSYSMVFFLFCPFCLLRMFTWAWAWHLLITLPLSNVDRFGAFGRAEGLEQTGLPVVHAFFMLIDSPKGSFPFIPEELDPPFPVRGKPIGDHDREREGKPKKNRGKGQCIPSSRGPSALEEQQKTSRVVSGPSPTLKKQCWVWVLLKAPPASKRAWVDEGSVALAEIDVLAEAFVNELGPSSTLKEVLEADSYLVVPLPQADYMSWKVKNGYKMYDYYKLSFCSSLGHIPGQSHQSRNNTQTTQEKDDRNSFSMEFDKDIIEESNLENKSEIDQYLFEPHEKMCFQFDIFNWWKVNSTKFLILALIARDILAMPISTVASESGFSTEGREYLILIEIHCLKKTIKAIICAQNWLRSKPLSMEIEECADDIEKIELGGSTCTASGSRKQVLED</sequence>
<evidence type="ECO:0000259" key="3">
    <source>
        <dbReference type="Pfam" id="PF05699"/>
    </source>
</evidence>
<gene>
    <name evidence="4" type="ORF">G2W53_003612</name>
</gene>
<feature type="transmembrane region" description="Helical" evidence="2">
    <location>
        <begin position="285"/>
        <end position="307"/>
    </location>
</feature>
<dbReference type="Proteomes" id="UP000634136">
    <property type="component" value="Unassembled WGS sequence"/>
</dbReference>
<dbReference type="GO" id="GO:0046983">
    <property type="term" value="F:protein dimerization activity"/>
    <property type="evidence" value="ECO:0007669"/>
    <property type="project" value="InterPro"/>
</dbReference>